<dbReference type="PROSITE" id="PS51387">
    <property type="entry name" value="FAD_PCMH"/>
    <property type="match status" value="1"/>
</dbReference>
<evidence type="ECO:0000259" key="17">
    <source>
        <dbReference type="PROSITE" id="PS51387"/>
    </source>
</evidence>
<dbReference type="Pfam" id="PF01565">
    <property type="entry name" value="FAD_binding_4"/>
    <property type="match status" value="1"/>
</dbReference>
<dbReference type="Proteomes" id="UP000563151">
    <property type="component" value="Unassembled WGS sequence"/>
</dbReference>
<dbReference type="SUPFAM" id="SSF56176">
    <property type="entry name" value="FAD-binding/transporter-associated domain-like"/>
    <property type="match status" value="1"/>
</dbReference>
<reference evidence="18 19" key="1">
    <citation type="submission" date="2020-04" db="EMBL/GenBank/DDBJ databases">
        <title>Genomic insights into acetone-butanol-ethanol (ABE) fermentation by sequencing solventogenic clostridia strains.</title>
        <authorList>
            <person name="Brown S."/>
        </authorList>
    </citation>
    <scope>NUCLEOTIDE SEQUENCE [LARGE SCALE GENOMIC DNA]</scope>
    <source>
        <strain evidence="18 19">DJ011</strain>
    </source>
</reference>
<keyword evidence="13 16" id="KW-0131">Cell cycle</keyword>
<protein>
    <recommendedName>
        <fullName evidence="16">UDP-N-acetylenolpyruvoylglucosamine reductase</fullName>
        <ecNumber evidence="16">1.3.1.98</ecNumber>
    </recommendedName>
    <alternativeName>
        <fullName evidence="16">UDP-N-acetylmuramate dehydrogenase</fullName>
    </alternativeName>
</protein>
<feature type="active site" description="Proton donor" evidence="16">
    <location>
        <position position="227"/>
    </location>
</feature>
<keyword evidence="11 16" id="KW-0573">Peptidoglycan synthesis</keyword>
<dbReference type="Gene3D" id="3.30.465.10">
    <property type="match status" value="1"/>
</dbReference>
<dbReference type="SUPFAM" id="SSF56194">
    <property type="entry name" value="Uridine diphospho-N-Acetylenolpyruvylglucosamine reductase, MurB, C-terminal domain"/>
    <property type="match status" value="1"/>
</dbReference>
<evidence type="ECO:0000256" key="7">
    <source>
        <dbReference type="ARBA" id="ARBA00022630"/>
    </source>
</evidence>
<evidence type="ECO:0000256" key="13">
    <source>
        <dbReference type="ARBA" id="ARBA00023306"/>
    </source>
</evidence>
<evidence type="ECO:0000256" key="11">
    <source>
        <dbReference type="ARBA" id="ARBA00022984"/>
    </source>
</evidence>
<comment type="pathway">
    <text evidence="4 16">Cell wall biogenesis; peptidoglycan biosynthesis.</text>
</comment>
<dbReference type="Gene3D" id="3.90.78.10">
    <property type="entry name" value="UDP-N-acetylenolpyruvoylglucosamine reductase, C-terminal domain"/>
    <property type="match status" value="1"/>
</dbReference>
<proteinExistence type="inferred from homology"/>
<dbReference type="EMBL" id="JAAZWO010000006">
    <property type="protein sequence ID" value="MBC2397505.1"/>
    <property type="molecule type" value="Genomic_DNA"/>
</dbReference>
<dbReference type="GO" id="GO:0008360">
    <property type="term" value="P:regulation of cell shape"/>
    <property type="evidence" value="ECO:0007669"/>
    <property type="project" value="UniProtKB-KW"/>
</dbReference>
<evidence type="ECO:0000256" key="9">
    <source>
        <dbReference type="ARBA" id="ARBA00022857"/>
    </source>
</evidence>
<dbReference type="Pfam" id="PF02873">
    <property type="entry name" value="MurB_C"/>
    <property type="match status" value="1"/>
</dbReference>
<dbReference type="GO" id="GO:0071555">
    <property type="term" value="P:cell wall organization"/>
    <property type="evidence" value="ECO:0007669"/>
    <property type="project" value="UniProtKB-KW"/>
</dbReference>
<dbReference type="AlphaFoldDB" id="A0A923EBT0"/>
<evidence type="ECO:0000313" key="19">
    <source>
        <dbReference type="Proteomes" id="UP000563151"/>
    </source>
</evidence>
<evidence type="ECO:0000256" key="15">
    <source>
        <dbReference type="ARBA" id="ARBA00048914"/>
    </source>
</evidence>
<comment type="caution">
    <text evidence="18">The sequence shown here is derived from an EMBL/GenBank/DDBJ whole genome shotgun (WGS) entry which is preliminary data.</text>
</comment>
<dbReference type="InterPro" id="IPR016169">
    <property type="entry name" value="FAD-bd_PCMH_sub2"/>
</dbReference>
<comment type="cofactor">
    <cofactor evidence="1 16">
        <name>FAD</name>
        <dbReference type="ChEBI" id="CHEBI:57692"/>
    </cofactor>
</comment>
<dbReference type="RefSeq" id="WP_035145346.1">
    <property type="nucleotide sequence ID" value="NZ_JAAZWO010000006.1"/>
</dbReference>
<keyword evidence="9 16" id="KW-0521">NADP</keyword>
<sequence length="304" mass="33394">MSQYKEFAMELVKYLGKENVKIDEPMKNHTSFKVGGPVDVLLTPKSHEQIREAIILAKKNRIPYFVMGNGSNLLVRDGGVRGIIIKLCKLDKISVEDEKIVAQGGALLSKVSSLAAKNSLTGFEFASGIPGSVGGALTMNAGAYNGEISQVIESTLVLDSEGNIMRLSKEKLELGYRMSSILKHGYTVLEAVFKLERGDSQKIYARIEELGKRRREKQPLEYPSAGSTFKRPEGYFAAKLIEDSGLKGTNVGDAEVSKKHSGFIINRGNATAKDILNLIEVVQNTVKEKFNVDLHTEVMIIGEE</sequence>
<dbReference type="GO" id="GO:0008762">
    <property type="term" value="F:UDP-N-acetylmuramate dehydrogenase activity"/>
    <property type="evidence" value="ECO:0007669"/>
    <property type="project" value="UniProtKB-UniRule"/>
</dbReference>
<feature type="domain" description="FAD-binding PCMH-type" evidence="17">
    <location>
        <begin position="33"/>
        <end position="198"/>
    </location>
</feature>
<dbReference type="Gene3D" id="3.30.43.10">
    <property type="entry name" value="Uridine Diphospho-n-acetylenolpyruvylglucosamine Reductase, domain 2"/>
    <property type="match status" value="1"/>
</dbReference>
<evidence type="ECO:0000256" key="4">
    <source>
        <dbReference type="ARBA" id="ARBA00004752"/>
    </source>
</evidence>
<keyword evidence="5 16" id="KW-0963">Cytoplasm</keyword>
<evidence type="ECO:0000256" key="8">
    <source>
        <dbReference type="ARBA" id="ARBA00022827"/>
    </source>
</evidence>
<comment type="subcellular location">
    <subcellularLocation>
        <location evidence="3 16">Cytoplasm</location>
    </subcellularLocation>
</comment>
<organism evidence="18 19">
    <name type="scientific">Clostridium tetanomorphum</name>
    <dbReference type="NCBI Taxonomy" id="1553"/>
    <lineage>
        <taxon>Bacteria</taxon>
        <taxon>Bacillati</taxon>
        <taxon>Bacillota</taxon>
        <taxon>Clostridia</taxon>
        <taxon>Eubacteriales</taxon>
        <taxon>Clostridiaceae</taxon>
        <taxon>Clostridium</taxon>
    </lineage>
</organism>
<dbReference type="GO" id="GO:0071949">
    <property type="term" value="F:FAD binding"/>
    <property type="evidence" value="ECO:0007669"/>
    <property type="project" value="InterPro"/>
</dbReference>
<evidence type="ECO:0000256" key="6">
    <source>
        <dbReference type="ARBA" id="ARBA00022618"/>
    </source>
</evidence>
<dbReference type="GO" id="GO:0051301">
    <property type="term" value="P:cell division"/>
    <property type="evidence" value="ECO:0007669"/>
    <property type="project" value="UniProtKB-KW"/>
</dbReference>
<dbReference type="InterPro" id="IPR011601">
    <property type="entry name" value="MurB_C"/>
</dbReference>
<dbReference type="InterPro" id="IPR016167">
    <property type="entry name" value="FAD-bd_PCMH_sub1"/>
</dbReference>
<evidence type="ECO:0000256" key="10">
    <source>
        <dbReference type="ARBA" id="ARBA00022960"/>
    </source>
</evidence>
<evidence type="ECO:0000256" key="16">
    <source>
        <dbReference type="HAMAP-Rule" id="MF_00037"/>
    </source>
</evidence>
<feature type="active site" evidence="16">
    <location>
        <position position="297"/>
    </location>
</feature>
<comment type="function">
    <text evidence="2 16">Cell wall formation.</text>
</comment>
<dbReference type="HAMAP" id="MF_00037">
    <property type="entry name" value="MurB"/>
    <property type="match status" value="1"/>
</dbReference>
<dbReference type="GO" id="GO:0009252">
    <property type="term" value="P:peptidoglycan biosynthetic process"/>
    <property type="evidence" value="ECO:0007669"/>
    <property type="project" value="UniProtKB-UniRule"/>
</dbReference>
<keyword evidence="19" id="KW-1185">Reference proteome</keyword>
<dbReference type="PANTHER" id="PTHR21071:SF4">
    <property type="entry name" value="UDP-N-ACETYLENOLPYRUVOYLGLUCOSAMINE REDUCTASE"/>
    <property type="match status" value="1"/>
</dbReference>
<dbReference type="InterPro" id="IPR003170">
    <property type="entry name" value="MurB"/>
</dbReference>
<dbReference type="NCBIfam" id="NF010480">
    <property type="entry name" value="PRK13905.1"/>
    <property type="match status" value="1"/>
</dbReference>
<comment type="catalytic activity">
    <reaction evidence="15 16">
        <text>UDP-N-acetyl-alpha-D-muramate + NADP(+) = UDP-N-acetyl-3-O-(1-carboxyvinyl)-alpha-D-glucosamine + NADPH + H(+)</text>
        <dbReference type="Rhea" id="RHEA:12248"/>
        <dbReference type="ChEBI" id="CHEBI:15378"/>
        <dbReference type="ChEBI" id="CHEBI:57783"/>
        <dbReference type="ChEBI" id="CHEBI:58349"/>
        <dbReference type="ChEBI" id="CHEBI:68483"/>
        <dbReference type="ChEBI" id="CHEBI:70757"/>
        <dbReference type="EC" id="1.3.1.98"/>
    </reaction>
</comment>
<evidence type="ECO:0000256" key="2">
    <source>
        <dbReference type="ARBA" id="ARBA00003921"/>
    </source>
</evidence>
<evidence type="ECO:0000256" key="12">
    <source>
        <dbReference type="ARBA" id="ARBA00023002"/>
    </source>
</evidence>
<evidence type="ECO:0000256" key="14">
    <source>
        <dbReference type="ARBA" id="ARBA00023316"/>
    </source>
</evidence>
<keyword evidence="8 16" id="KW-0274">FAD</keyword>
<evidence type="ECO:0000256" key="5">
    <source>
        <dbReference type="ARBA" id="ARBA00022490"/>
    </source>
</evidence>
<gene>
    <name evidence="16 18" type="primary">murB</name>
    <name evidence="18" type="ORF">HGG79_06920</name>
</gene>
<dbReference type="InterPro" id="IPR006094">
    <property type="entry name" value="Oxid_FAD_bind_N"/>
</dbReference>
<dbReference type="EC" id="1.3.1.98" evidence="16"/>
<name>A0A923EBT0_CLOTT</name>
<dbReference type="NCBIfam" id="TIGR00179">
    <property type="entry name" value="murB"/>
    <property type="match status" value="1"/>
</dbReference>
<evidence type="ECO:0000256" key="1">
    <source>
        <dbReference type="ARBA" id="ARBA00001974"/>
    </source>
</evidence>
<feature type="active site" evidence="16">
    <location>
        <position position="177"/>
    </location>
</feature>
<evidence type="ECO:0000256" key="3">
    <source>
        <dbReference type="ARBA" id="ARBA00004496"/>
    </source>
</evidence>
<accession>A0A923EBT0</accession>
<dbReference type="GO" id="GO:0005829">
    <property type="term" value="C:cytosol"/>
    <property type="evidence" value="ECO:0007669"/>
    <property type="project" value="TreeGrafter"/>
</dbReference>
<dbReference type="InterPro" id="IPR016166">
    <property type="entry name" value="FAD-bd_PCMH"/>
</dbReference>
<dbReference type="InterPro" id="IPR036635">
    <property type="entry name" value="MurB_C_sf"/>
</dbReference>
<dbReference type="PANTHER" id="PTHR21071">
    <property type="entry name" value="UDP-N-ACETYLENOLPYRUVOYLGLUCOSAMINE REDUCTASE"/>
    <property type="match status" value="1"/>
</dbReference>
<comment type="similarity">
    <text evidence="16">Belongs to the MurB family.</text>
</comment>
<keyword evidence="12 16" id="KW-0560">Oxidoreductase</keyword>
<dbReference type="InterPro" id="IPR036318">
    <property type="entry name" value="FAD-bd_PCMH-like_sf"/>
</dbReference>
<evidence type="ECO:0000313" key="18">
    <source>
        <dbReference type="EMBL" id="MBC2397505.1"/>
    </source>
</evidence>
<keyword evidence="14 16" id="KW-0961">Cell wall biogenesis/degradation</keyword>
<keyword evidence="6 16" id="KW-0132">Cell division</keyword>
<keyword evidence="10 16" id="KW-0133">Cell shape</keyword>
<keyword evidence="7 16" id="KW-0285">Flavoprotein</keyword>